<organism evidence="3 4">
    <name type="scientific">Bacillus solimangrovi</name>
    <dbReference type="NCBI Taxonomy" id="1305675"/>
    <lineage>
        <taxon>Bacteria</taxon>
        <taxon>Bacillati</taxon>
        <taxon>Bacillota</taxon>
        <taxon>Bacilli</taxon>
        <taxon>Bacillales</taxon>
        <taxon>Bacillaceae</taxon>
        <taxon>Bacillus</taxon>
    </lineage>
</organism>
<protein>
    <recommendedName>
        <fullName evidence="2">Phosphatidic acid phosphatase type 2/haloperoxidase domain-containing protein</fullName>
    </recommendedName>
</protein>
<dbReference type="AlphaFoldDB" id="A0A1E5LEA2"/>
<dbReference type="STRING" id="1305675.BFG57_15945"/>
<keyword evidence="4" id="KW-1185">Reference proteome</keyword>
<dbReference type="PANTHER" id="PTHR14969:SF13">
    <property type="entry name" value="AT30094P"/>
    <property type="match status" value="1"/>
</dbReference>
<keyword evidence="1" id="KW-1133">Transmembrane helix</keyword>
<feature type="transmembrane region" description="Helical" evidence="1">
    <location>
        <begin position="12"/>
        <end position="30"/>
    </location>
</feature>
<feature type="transmembrane region" description="Helical" evidence="1">
    <location>
        <begin position="54"/>
        <end position="83"/>
    </location>
</feature>
<accession>A0A1E5LEA2</accession>
<dbReference type="PANTHER" id="PTHR14969">
    <property type="entry name" value="SPHINGOSINE-1-PHOSPHATE PHOSPHOHYDROLASE"/>
    <property type="match status" value="1"/>
</dbReference>
<dbReference type="Pfam" id="PF01569">
    <property type="entry name" value="PAP2"/>
    <property type="match status" value="1"/>
</dbReference>
<evidence type="ECO:0000259" key="2">
    <source>
        <dbReference type="SMART" id="SM00014"/>
    </source>
</evidence>
<dbReference type="SUPFAM" id="SSF48317">
    <property type="entry name" value="Acid phosphatase/Vanadium-dependent haloperoxidase"/>
    <property type="match status" value="1"/>
</dbReference>
<dbReference type="InterPro" id="IPR036938">
    <property type="entry name" value="PAP2/HPO_sf"/>
</dbReference>
<feature type="domain" description="Phosphatidic acid phosphatase type 2/haloperoxidase" evidence="2">
    <location>
        <begin position="92"/>
        <end position="205"/>
    </location>
</feature>
<dbReference type="InterPro" id="IPR000326">
    <property type="entry name" value="PAP2/HPO"/>
</dbReference>
<comment type="caution">
    <text evidence="3">The sequence shown here is derived from an EMBL/GenBank/DDBJ whole genome shotgun (WGS) entry which is preliminary data.</text>
</comment>
<dbReference type="SMART" id="SM00014">
    <property type="entry name" value="acidPPc"/>
    <property type="match status" value="1"/>
</dbReference>
<feature type="transmembrane region" description="Helical" evidence="1">
    <location>
        <begin position="190"/>
        <end position="208"/>
    </location>
</feature>
<dbReference type="CDD" id="cd03392">
    <property type="entry name" value="PAP2_like_2"/>
    <property type="match status" value="1"/>
</dbReference>
<dbReference type="Proteomes" id="UP000095209">
    <property type="component" value="Unassembled WGS sequence"/>
</dbReference>
<evidence type="ECO:0000256" key="1">
    <source>
        <dbReference type="SAM" id="Phobius"/>
    </source>
</evidence>
<keyword evidence="1" id="KW-0472">Membrane</keyword>
<feature type="transmembrane region" description="Helical" evidence="1">
    <location>
        <begin position="162"/>
        <end position="184"/>
    </location>
</feature>
<reference evidence="3 4" key="1">
    <citation type="submission" date="2016-08" db="EMBL/GenBank/DDBJ databases">
        <title>Genome of Bacillus solimangrovi GH2-4.</title>
        <authorList>
            <person name="Lim S."/>
            <person name="Kim B.-C."/>
        </authorList>
    </citation>
    <scope>NUCLEOTIDE SEQUENCE [LARGE SCALE GENOMIC DNA]</scope>
    <source>
        <strain evidence="3 4">GH2-4</strain>
    </source>
</reference>
<evidence type="ECO:0000313" key="3">
    <source>
        <dbReference type="EMBL" id="OEH92400.1"/>
    </source>
</evidence>
<dbReference type="Gene3D" id="1.20.144.10">
    <property type="entry name" value="Phosphatidic acid phosphatase type 2/haloperoxidase"/>
    <property type="match status" value="2"/>
</dbReference>
<dbReference type="EMBL" id="MJEH01000029">
    <property type="protein sequence ID" value="OEH92400.1"/>
    <property type="molecule type" value="Genomic_DNA"/>
</dbReference>
<gene>
    <name evidence="3" type="ORF">BFG57_15945</name>
</gene>
<name>A0A1E5LEA2_9BACI</name>
<evidence type="ECO:0000313" key="4">
    <source>
        <dbReference type="Proteomes" id="UP000095209"/>
    </source>
</evidence>
<sequence>MKIGTKKKYRIAMITVIVALVLFVSLYWEIRATGGPTLLDSVIQNWAAEINEPIIIGFLTFITHFGSKIVLVPLIAIAGIWFWLVKKDKVAAILIVIAYIGGIVLKDVLKVVIARERPSINEAIDGTGYSFPSGHAMIGLLIYALLTYFVIQNMELSNRKKLILMSFSIVFIFLIGLSRIVLYVHYPTDVIAGYAAGIILVIIFIRWYHWLKNLT</sequence>
<feature type="transmembrane region" description="Helical" evidence="1">
    <location>
        <begin position="129"/>
        <end position="150"/>
    </location>
</feature>
<proteinExistence type="predicted"/>
<keyword evidence="1" id="KW-0812">Transmembrane</keyword>
<feature type="transmembrane region" description="Helical" evidence="1">
    <location>
        <begin position="90"/>
        <end position="109"/>
    </location>
</feature>
<dbReference type="RefSeq" id="WP_069717549.1">
    <property type="nucleotide sequence ID" value="NZ_MJEH01000029.1"/>
</dbReference>